<dbReference type="RefSeq" id="WP_260042088.1">
    <property type="nucleotide sequence ID" value="NZ_BAAAZI010000011.1"/>
</dbReference>
<accession>A0ABP7YZR9</accession>
<evidence type="ECO:0000313" key="2">
    <source>
        <dbReference type="EMBL" id="GAA4144421.1"/>
    </source>
</evidence>
<dbReference type="SUPFAM" id="SSF52540">
    <property type="entry name" value="P-loop containing nucleoside triphosphate hydrolases"/>
    <property type="match status" value="1"/>
</dbReference>
<keyword evidence="3" id="KW-1185">Reference proteome</keyword>
<dbReference type="InterPro" id="IPR003959">
    <property type="entry name" value="ATPase_AAA_core"/>
</dbReference>
<dbReference type="PANTHER" id="PTHR43581">
    <property type="entry name" value="ATP/GTP PHOSPHATASE"/>
    <property type="match status" value="1"/>
</dbReference>
<sequence>MIKSINIKSFLGFKNFEAEDLAPVNIIIGPNDSGKTALLKLLYGVSKSLENYQTSQSVVQQSFKKVLSEKLLNTFQPRKNGLGELVNRGQSEKLSAEVVFENNQVIHFSFGETTTTNIVDCTEDNEIDKQTEEHNSIFVPAKEVLTAFDAIALTRERFNMIGFDDTYYDLILDLRVPVQQGRIISEFSKVNNELEELFEGTIVQGPKENPFLFKKGKTEYSMPLTAEGIKKVGILTTLIKNRRLNRNTVLFMDEPETALHPKAVRSLAEMIVMMGKAGVQVFITSHNYFLIKQLAIIAKRDKTSINCFSLTREKDQPISCLKSDLREGVPDNPIITEALEMFNDEIKLDLGI</sequence>
<comment type="caution">
    <text evidence="2">The sequence shown here is derived from an EMBL/GenBank/DDBJ whole genome shotgun (WGS) entry which is preliminary data.</text>
</comment>
<dbReference type="PANTHER" id="PTHR43581:SF4">
    <property type="entry name" value="ATP_GTP PHOSPHATASE"/>
    <property type="match status" value="1"/>
</dbReference>
<dbReference type="InterPro" id="IPR027417">
    <property type="entry name" value="P-loop_NTPase"/>
</dbReference>
<evidence type="ECO:0000313" key="3">
    <source>
        <dbReference type="Proteomes" id="UP001500101"/>
    </source>
</evidence>
<dbReference type="Pfam" id="PF13304">
    <property type="entry name" value="AAA_21"/>
    <property type="match status" value="1"/>
</dbReference>
<feature type="domain" description="ATPase AAA-type core" evidence="1">
    <location>
        <begin position="24"/>
        <end position="291"/>
    </location>
</feature>
<reference evidence="3" key="1">
    <citation type="journal article" date="2019" name="Int. J. Syst. Evol. Microbiol.">
        <title>The Global Catalogue of Microorganisms (GCM) 10K type strain sequencing project: providing services to taxonomists for standard genome sequencing and annotation.</title>
        <authorList>
            <consortium name="The Broad Institute Genomics Platform"/>
            <consortium name="The Broad Institute Genome Sequencing Center for Infectious Disease"/>
            <person name="Wu L."/>
            <person name="Ma J."/>
        </authorList>
    </citation>
    <scope>NUCLEOTIDE SEQUENCE [LARGE SCALE GENOMIC DNA]</scope>
    <source>
        <strain evidence="3">JCM 16704</strain>
    </source>
</reference>
<gene>
    <name evidence="2" type="ORF">GCM10022216_27330</name>
</gene>
<dbReference type="EMBL" id="BAAAZI010000011">
    <property type="protein sequence ID" value="GAA4144421.1"/>
    <property type="molecule type" value="Genomic_DNA"/>
</dbReference>
<dbReference type="Proteomes" id="UP001500101">
    <property type="component" value="Unassembled WGS sequence"/>
</dbReference>
<evidence type="ECO:0000259" key="1">
    <source>
        <dbReference type="Pfam" id="PF13304"/>
    </source>
</evidence>
<protein>
    <recommendedName>
        <fullName evidence="1">ATPase AAA-type core domain-containing protein</fullName>
    </recommendedName>
</protein>
<proteinExistence type="predicted"/>
<dbReference type="Gene3D" id="3.40.50.300">
    <property type="entry name" value="P-loop containing nucleotide triphosphate hydrolases"/>
    <property type="match status" value="1"/>
</dbReference>
<dbReference type="InterPro" id="IPR051396">
    <property type="entry name" value="Bact_Antivir_Def_Nuclease"/>
</dbReference>
<name>A0ABP7YZR9_9SPHI</name>
<organism evidence="2 3">
    <name type="scientific">Sphingobacterium kyonggiense</name>
    <dbReference type="NCBI Taxonomy" id="714075"/>
    <lineage>
        <taxon>Bacteria</taxon>
        <taxon>Pseudomonadati</taxon>
        <taxon>Bacteroidota</taxon>
        <taxon>Sphingobacteriia</taxon>
        <taxon>Sphingobacteriales</taxon>
        <taxon>Sphingobacteriaceae</taxon>
        <taxon>Sphingobacterium</taxon>
    </lineage>
</organism>